<keyword evidence="9" id="KW-1185">Reference proteome</keyword>
<feature type="domain" description="RING-type" evidence="7">
    <location>
        <begin position="1113"/>
        <end position="1154"/>
    </location>
</feature>
<feature type="transmembrane region" description="Helical" evidence="6">
    <location>
        <begin position="957"/>
        <end position="973"/>
    </location>
</feature>
<feature type="compositionally biased region" description="Basic and acidic residues" evidence="5">
    <location>
        <begin position="101"/>
        <end position="114"/>
    </location>
</feature>
<feature type="region of interest" description="Disordered" evidence="5">
    <location>
        <begin position="73"/>
        <end position="134"/>
    </location>
</feature>
<dbReference type="SMART" id="SM00184">
    <property type="entry name" value="RING"/>
    <property type="match status" value="1"/>
</dbReference>
<dbReference type="Gramene" id="OIV89930">
    <property type="protein sequence ID" value="OIV89930"/>
    <property type="gene ID" value="TanjilG_00554"/>
</dbReference>
<accession>A0A1J7GP99</accession>
<dbReference type="GO" id="GO:0031048">
    <property type="term" value="P:regulatory ncRNA-mediated heterochromatin formation"/>
    <property type="evidence" value="ECO:0007669"/>
    <property type="project" value="TreeGrafter"/>
</dbReference>
<comment type="subcellular location">
    <subcellularLocation>
        <location evidence="1">Nucleus</location>
    </subcellularLocation>
</comment>
<dbReference type="PANTHER" id="PTHR13471">
    <property type="entry name" value="TETRATRICOPEPTIDE-LIKE HELICAL"/>
    <property type="match status" value="1"/>
</dbReference>
<dbReference type="InterPro" id="IPR013633">
    <property type="entry name" value="NRDE-2"/>
</dbReference>
<dbReference type="Gene3D" id="1.25.40.10">
    <property type="entry name" value="Tetratricopeptide repeat domain"/>
    <property type="match status" value="1"/>
</dbReference>
<feature type="compositionally biased region" description="Basic residues" evidence="5">
    <location>
        <begin position="115"/>
        <end position="126"/>
    </location>
</feature>
<evidence type="ECO:0000256" key="5">
    <source>
        <dbReference type="SAM" id="MobiDB-lite"/>
    </source>
</evidence>
<dbReference type="AlphaFoldDB" id="A0A1J7GP99"/>
<gene>
    <name evidence="8" type="ORF">TanjilG_00554</name>
</gene>
<proteinExistence type="inferred from homology"/>
<dbReference type="Proteomes" id="UP000188354">
    <property type="component" value="Unassembled WGS sequence"/>
</dbReference>
<evidence type="ECO:0000313" key="8">
    <source>
        <dbReference type="EMBL" id="OIV89930.1"/>
    </source>
</evidence>
<dbReference type="FunFam" id="3.30.40.10:FF:000281">
    <property type="entry name" value="E3 ubiquitin-protein ligase SIS3"/>
    <property type="match status" value="1"/>
</dbReference>
<dbReference type="InterPro" id="IPR011990">
    <property type="entry name" value="TPR-like_helical_dom_sf"/>
</dbReference>
<feature type="transmembrane region" description="Helical" evidence="6">
    <location>
        <begin position="985"/>
        <end position="1004"/>
    </location>
</feature>
<keyword evidence="3" id="KW-0539">Nucleus</keyword>
<dbReference type="SUPFAM" id="SSF57850">
    <property type="entry name" value="RING/U-box"/>
    <property type="match status" value="1"/>
</dbReference>
<evidence type="ECO:0000256" key="2">
    <source>
        <dbReference type="ARBA" id="ARBA00009265"/>
    </source>
</evidence>
<feature type="region of interest" description="Disordered" evidence="5">
    <location>
        <begin position="1"/>
        <end position="25"/>
    </location>
</feature>
<dbReference type="PANTHER" id="PTHR13471:SF0">
    <property type="entry name" value="NUCLEAR EXOSOME REGULATOR NRDE2"/>
    <property type="match status" value="1"/>
</dbReference>
<keyword evidence="4" id="KW-0863">Zinc-finger</keyword>
<organism evidence="8 9">
    <name type="scientific">Lupinus angustifolius</name>
    <name type="common">Narrow-leaved blue lupine</name>
    <dbReference type="NCBI Taxonomy" id="3871"/>
    <lineage>
        <taxon>Eukaryota</taxon>
        <taxon>Viridiplantae</taxon>
        <taxon>Streptophyta</taxon>
        <taxon>Embryophyta</taxon>
        <taxon>Tracheophyta</taxon>
        <taxon>Spermatophyta</taxon>
        <taxon>Magnoliopsida</taxon>
        <taxon>eudicotyledons</taxon>
        <taxon>Gunneridae</taxon>
        <taxon>Pentapetalae</taxon>
        <taxon>rosids</taxon>
        <taxon>fabids</taxon>
        <taxon>Fabales</taxon>
        <taxon>Fabaceae</taxon>
        <taxon>Papilionoideae</taxon>
        <taxon>50 kb inversion clade</taxon>
        <taxon>genistoids sensu lato</taxon>
        <taxon>core genistoids</taxon>
        <taxon>Genisteae</taxon>
        <taxon>Lupinus</taxon>
    </lineage>
</organism>
<evidence type="ECO:0000259" key="7">
    <source>
        <dbReference type="PROSITE" id="PS50089"/>
    </source>
</evidence>
<dbReference type="CDD" id="cd23118">
    <property type="entry name" value="RING-H2_SIS3"/>
    <property type="match status" value="1"/>
</dbReference>
<dbReference type="PROSITE" id="PS50089">
    <property type="entry name" value="ZF_RING_2"/>
    <property type="match status" value="1"/>
</dbReference>
<dbReference type="EMBL" id="KV862210">
    <property type="protein sequence ID" value="OIV89930.1"/>
    <property type="molecule type" value="Genomic_DNA"/>
</dbReference>
<reference evidence="8 9" key="1">
    <citation type="journal article" date="2017" name="Plant Biotechnol. J.">
        <title>A comprehensive draft genome sequence for lupin (Lupinus angustifolius), an emerging health food: insights into plant-microbe interactions and legume evolution.</title>
        <authorList>
            <person name="Hane J.K."/>
            <person name="Ming Y."/>
            <person name="Kamphuis L.G."/>
            <person name="Nelson M.N."/>
            <person name="Garg G."/>
            <person name="Atkins C.A."/>
            <person name="Bayer P.E."/>
            <person name="Bravo A."/>
            <person name="Bringans S."/>
            <person name="Cannon S."/>
            <person name="Edwards D."/>
            <person name="Foley R."/>
            <person name="Gao L.L."/>
            <person name="Harrison M.J."/>
            <person name="Huang W."/>
            <person name="Hurgobin B."/>
            <person name="Li S."/>
            <person name="Liu C.W."/>
            <person name="McGrath A."/>
            <person name="Morahan G."/>
            <person name="Murray J."/>
            <person name="Weller J."/>
            <person name="Jian J."/>
            <person name="Singh K.B."/>
        </authorList>
    </citation>
    <scope>NUCLEOTIDE SEQUENCE [LARGE SCALE GENOMIC DNA]</scope>
    <source>
        <strain evidence="9">cv. Tanjil</strain>
        <tissue evidence="8">Whole plant</tissue>
    </source>
</reference>
<dbReference type="InterPro" id="IPR013083">
    <property type="entry name" value="Znf_RING/FYVE/PHD"/>
</dbReference>
<dbReference type="Gene3D" id="3.30.40.10">
    <property type="entry name" value="Zinc/RING finger domain, C3HC4 (zinc finger)"/>
    <property type="match status" value="1"/>
</dbReference>
<evidence type="ECO:0000256" key="1">
    <source>
        <dbReference type="ARBA" id="ARBA00004123"/>
    </source>
</evidence>
<keyword evidence="4" id="KW-0479">Metal-binding</keyword>
<dbReference type="InterPro" id="IPR001841">
    <property type="entry name" value="Znf_RING"/>
</dbReference>
<sequence length="1234" mass="140272">MEQKPTMPAEETAAPSSSVVADESKPSSLFPLFSISNSLSLQTTNSVPQWLCNSSFTSDVSIINDAVVSQLHHETTEYPSQDDDEDNNEKQPFHSSYEILKSSESDGERRERGKKDKKRKKKKRKHERSELDGYGSRKSRVRAWADSETNTSKDYYIDSHGDPDNLAFGSMYRMDIARYKSYNPLKLSGLHVRGLYWWNQSGSLWERDGDVDSLDSKMKSSGRYWSGKYMALERHKSFKRVRLVTPKLSAATTQNDFIPLSDVGTSHGAVDSDSVSETSVALEESWEDEMLNKTREFNKLTREHPHDEKVWLDFSEFQDRISGMQRQKGARLQTLEKKISILEKAIELNPDNEELLLCLLKSYQRRDNSDVLIGRWEKILLRHSGSYRLWREFLHVVQRNFSRFKVSEIRKMYTHAIEALSASCSKHSRQVHHSADPSSSDPVIVQLELGLVDIFVSLCRFEWQAGYRELATALFQAEIEFSLFCPPLLLTEQSKQRLFEHFWNSNGARVGEEGALGWSSWLEKEEETRQRVMNEELSHENEAGGWTGWSEPLSKEKEGIVDVENEDNNDLVLEDIQDEDEHKDVEPEVDTESLMKMLGIDVNSGDGGEVNEASTWIKWAEEESSRDCDQWMPIRRKSGTTSANTGAHETEEDEHLLRTILYEDVNEYLFSLSTAEARLSLVSQFIDFYGGKISQSICSNSSSWTENVLGLEDLPDSMLEKLKCLHEVLTRTQSSPIGFSFEFISGSLSKNAGMMKFLRNVVLLCLPVFARNYVLEEAVLISEELYVTKMNSSNLMVTPCRALAKSLLKSDRQDVLLCGVYAQREANYGNIDLARKVFDMALLSVDGLPVELQSNAPLLYFWYAEMELANNSYDNRESSHRAIHILSCLGSGTKYSPFQSQASSLQLLRAHQGFKEKMRTVRSSWIRGIINDQSVSLICSAALFEELTTGWDAGIEVLDQAFATVLPAFFIYLRDFGRQQRYSRFCGRVVVLSILALLLYPFLWTWTIIGSVWFSSTKICGQKWGFLIWLLFSYFALTCIACMSMRKVLLEMIQVPDWAFEAAGQETRAMDQDAAAYHPGVFLTPAQKEAVEALIQELPKFKLKAVPTDCSECLICLEEFHVGNEVRGLPCAHNFHVECIDEWLRLNVKCPRCRCSVFPNLDLSALSNIRTESEQSSATVVTTRRYVRGQSSSQVYFSRSQGLVHPVHAEIAIPIDETDNGLENAENGIAPVVT</sequence>
<keyword evidence="6" id="KW-0812">Transmembrane</keyword>
<keyword evidence="6" id="KW-0472">Membrane</keyword>
<name>A0A1J7GP99_LUPAN</name>
<feature type="transmembrane region" description="Helical" evidence="6">
    <location>
        <begin position="1024"/>
        <end position="1043"/>
    </location>
</feature>
<evidence type="ECO:0000256" key="6">
    <source>
        <dbReference type="SAM" id="Phobius"/>
    </source>
</evidence>
<comment type="similarity">
    <text evidence="2">Belongs to the NRDE2 family.</text>
</comment>
<dbReference type="Pfam" id="PF13639">
    <property type="entry name" value="zf-RING_2"/>
    <property type="match status" value="1"/>
</dbReference>
<dbReference type="GO" id="GO:0005737">
    <property type="term" value="C:cytoplasm"/>
    <property type="evidence" value="ECO:0007669"/>
    <property type="project" value="UniProtKB-ARBA"/>
</dbReference>
<dbReference type="OMA" id="MRDKELH"/>
<dbReference type="Pfam" id="PF08424">
    <property type="entry name" value="NRDE-2"/>
    <property type="match status" value="1"/>
</dbReference>
<protein>
    <recommendedName>
        <fullName evidence="7">RING-type domain-containing protein</fullName>
    </recommendedName>
</protein>
<keyword evidence="4" id="KW-0862">Zinc</keyword>
<evidence type="ECO:0000256" key="3">
    <source>
        <dbReference type="ARBA" id="ARBA00023242"/>
    </source>
</evidence>
<dbReference type="STRING" id="3871.A0A1J7GP99"/>
<dbReference type="GO" id="GO:0071013">
    <property type="term" value="C:catalytic step 2 spliceosome"/>
    <property type="evidence" value="ECO:0007669"/>
    <property type="project" value="TreeGrafter"/>
</dbReference>
<dbReference type="GO" id="GO:1902369">
    <property type="term" value="P:negative regulation of RNA catabolic process"/>
    <property type="evidence" value="ECO:0007669"/>
    <property type="project" value="TreeGrafter"/>
</dbReference>
<dbReference type="GO" id="GO:0008270">
    <property type="term" value="F:zinc ion binding"/>
    <property type="evidence" value="ECO:0007669"/>
    <property type="project" value="UniProtKB-KW"/>
</dbReference>
<evidence type="ECO:0000313" key="9">
    <source>
        <dbReference type="Proteomes" id="UP000188354"/>
    </source>
</evidence>
<evidence type="ECO:0000256" key="4">
    <source>
        <dbReference type="PROSITE-ProRule" id="PRU00175"/>
    </source>
</evidence>
<keyword evidence="6" id="KW-1133">Transmembrane helix</keyword>